<evidence type="ECO:0000256" key="2">
    <source>
        <dbReference type="ARBA" id="ARBA00022527"/>
    </source>
</evidence>
<dbReference type="Pfam" id="PF03793">
    <property type="entry name" value="PASTA"/>
    <property type="match status" value="3"/>
</dbReference>
<comment type="catalytic activity">
    <reaction evidence="7">
        <text>L-threonyl-[protein] + ATP = O-phospho-L-threonyl-[protein] + ADP + H(+)</text>
        <dbReference type="Rhea" id="RHEA:46608"/>
        <dbReference type="Rhea" id="RHEA-COMP:11060"/>
        <dbReference type="Rhea" id="RHEA-COMP:11605"/>
        <dbReference type="ChEBI" id="CHEBI:15378"/>
        <dbReference type="ChEBI" id="CHEBI:30013"/>
        <dbReference type="ChEBI" id="CHEBI:30616"/>
        <dbReference type="ChEBI" id="CHEBI:61977"/>
        <dbReference type="ChEBI" id="CHEBI:456216"/>
        <dbReference type="EC" id="2.7.11.1"/>
    </reaction>
</comment>
<dbReference type="Gene3D" id="3.30.200.20">
    <property type="entry name" value="Phosphorylase Kinase, domain 1"/>
    <property type="match status" value="1"/>
</dbReference>
<evidence type="ECO:0000256" key="7">
    <source>
        <dbReference type="ARBA" id="ARBA00047899"/>
    </source>
</evidence>
<evidence type="ECO:0000313" key="13">
    <source>
        <dbReference type="EMBL" id="KRQ86930.1"/>
    </source>
</evidence>
<keyword evidence="14" id="KW-1185">Reference proteome</keyword>
<dbReference type="InterPro" id="IPR000719">
    <property type="entry name" value="Prot_kinase_dom"/>
</dbReference>
<evidence type="ECO:0000313" key="14">
    <source>
        <dbReference type="Proteomes" id="UP000052015"/>
    </source>
</evidence>
<sequence length="554" mass="61971">MNELSGKILNNRYILLDKIGDGGMALVYKAKDSILNRYVAVKILRPEFNSDEDFVSKFKRESMAAASLSHPNIVSIYDVGENDGLNFIVMEFVNGRTLKEYIKERIKLNYQETLRIVYQIALALEHAHKNGVVHRDIKPHNILVTEDNIVKVADFGIARASTTNTVTNTGKVMGSVHYLSPEQARGGFSDHRTDIYSLGVVMYELLTGKPPYDAESPITIALKHIQDEVVEPIKLEPSIPQAVNDIVIKSMEKDMTKRYQTSRELIEDINRANINPNNALIDKRVEFEKTRIISSDVINEELDKSDIRKKRKRKTINVLMTLIILLLIFGASYFAFNKYFVVRDVSVPKLVGLSEENARSLLISNKLNMEIESTQSSDFPEGTVISSIPEEGTLVKENSIVKVIISSGPKTVKVPEIKGFDISYAENILKKYKLEIGSIEKQYSDTVPKGIIMSQSPNTDMEVKEGTSVDIIISDGPEIKVVKVPNIVGMPLEQAKNALKTAGLNLGMIKYGYDPNYEDGDVIMQGVAEDIEVRQGSMIDVIVNKLDDNVQQGQ</sequence>
<keyword evidence="2" id="KW-0723">Serine/threonine-protein kinase</keyword>
<dbReference type="RefSeq" id="WP_057977978.1">
    <property type="nucleotide sequence ID" value="NZ_LKHP01000005.1"/>
</dbReference>
<dbReference type="GO" id="GO:0004674">
    <property type="term" value="F:protein serine/threonine kinase activity"/>
    <property type="evidence" value="ECO:0007669"/>
    <property type="project" value="UniProtKB-KW"/>
</dbReference>
<evidence type="ECO:0000259" key="12">
    <source>
        <dbReference type="PROSITE" id="PS51178"/>
    </source>
</evidence>
<dbReference type="PROSITE" id="PS51178">
    <property type="entry name" value="PASTA"/>
    <property type="match status" value="3"/>
</dbReference>
<evidence type="ECO:0000256" key="5">
    <source>
        <dbReference type="ARBA" id="ARBA00022777"/>
    </source>
</evidence>
<dbReference type="PROSITE" id="PS00107">
    <property type="entry name" value="PROTEIN_KINASE_ATP"/>
    <property type="match status" value="1"/>
</dbReference>
<evidence type="ECO:0000256" key="8">
    <source>
        <dbReference type="ARBA" id="ARBA00048679"/>
    </source>
</evidence>
<evidence type="ECO:0000259" key="11">
    <source>
        <dbReference type="PROSITE" id="PS50011"/>
    </source>
</evidence>
<keyword evidence="10" id="KW-0472">Membrane</keyword>
<dbReference type="PROSITE" id="PS00108">
    <property type="entry name" value="PROTEIN_KINASE_ST"/>
    <property type="match status" value="1"/>
</dbReference>
<dbReference type="PANTHER" id="PTHR43289:SF34">
    <property type="entry name" value="SERINE_THREONINE-PROTEIN KINASE YBDM-RELATED"/>
    <property type="match status" value="1"/>
</dbReference>
<comment type="catalytic activity">
    <reaction evidence="8">
        <text>L-seryl-[protein] + ATP = O-phospho-L-seryl-[protein] + ADP + H(+)</text>
        <dbReference type="Rhea" id="RHEA:17989"/>
        <dbReference type="Rhea" id="RHEA-COMP:9863"/>
        <dbReference type="Rhea" id="RHEA-COMP:11604"/>
        <dbReference type="ChEBI" id="CHEBI:15378"/>
        <dbReference type="ChEBI" id="CHEBI:29999"/>
        <dbReference type="ChEBI" id="CHEBI:30616"/>
        <dbReference type="ChEBI" id="CHEBI:83421"/>
        <dbReference type="ChEBI" id="CHEBI:456216"/>
        <dbReference type="EC" id="2.7.11.1"/>
    </reaction>
</comment>
<evidence type="ECO:0000256" key="3">
    <source>
        <dbReference type="ARBA" id="ARBA00022679"/>
    </source>
</evidence>
<keyword evidence="3 13" id="KW-0808">Transferase</keyword>
<dbReference type="NCBIfam" id="NF033483">
    <property type="entry name" value="PknB_PASTA_kin"/>
    <property type="match status" value="1"/>
</dbReference>
<dbReference type="CDD" id="cd06577">
    <property type="entry name" value="PASTA_pknB"/>
    <property type="match status" value="3"/>
</dbReference>
<dbReference type="Gene3D" id="3.30.10.20">
    <property type="match status" value="3"/>
</dbReference>
<dbReference type="InterPro" id="IPR017441">
    <property type="entry name" value="Protein_kinase_ATP_BS"/>
</dbReference>
<dbReference type="FunFam" id="3.30.200.20:FF:000035">
    <property type="entry name" value="Serine/threonine protein kinase Stk1"/>
    <property type="match status" value="1"/>
</dbReference>
<dbReference type="EC" id="2.7.11.1" evidence="1"/>
<keyword evidence="4 9" id="KW-0547">Nucleotide-binding</keyword>
<evidence type="ECO:0000256" key="4">
    <source>
        <dbReference type="ARBA" id="ARBA00022741"/>
    </source>
</evidence>
<dbReference type="PROSITE" id="PS50011">
    <property type="entry name" value="PROTEIN_KINASE_DOM"/>
    <property type="match status" value="1"/>
</dbReference>
<evidence type="ECO:0000256" key="6">
    <source>
        <dbReference type="ARBA" id="ARBA00022840"/>
    </source>
</evidence>
<dbReference type="Pfam" id="PF00069">
    <property type="entry name" value="Pkinase"/>
    <property type="match status" value="1"/>
</dbReference>
<dbReference type="SMART" id="SM00740">
    <property type="entry name" value="PASTA"/>
    <property type="match status" value="3"/>
</dbReference>
<evidence type="ECO:0000256" key="10">
    <source>
        <dbReference type="SAM" id="Phobius"/>
    </source>
</evidence>
<dbReference type="OrthoDB" id="9788659at2"/>
<keyword evidence="10" id="KW-0812">Transmembrane</keyword>
<dbReference type="EMBL" id="LKHP01000005">
    <property type="protein sequence ID" value="KRQ86930.1"/>
    <property type="molecule type" value="Genomic_DNA"/>
</dbReference>
<accession>A0A0R3K215</accession>
<dbReference type="PATRIC" id="fig|908809.3.peg.1129"/>
<evidence type="ECO:0000256" key="9">
    <source>
        <dbReference type="PROSITE-ProRule" id="PRU10141"/>
    </source>
</evidence>
<feature type="binding site" evidence="9">
    <location>
        <position position="42"/>
    </location>
    <ligand>
        <name>ATP</name>
        <dbReference type="ChEBI" id="CHEBI:30616"/>
    </ligand>
</feature>
<dbReference type="SMART" id="SM00220">
    <property type="entry name" value="S_TKc"/>
    <property type="match status" value="1"/>
</dbReference>
<dbReference type="GO" id="GO:0106310">
    <property type="term" value="F:protein serine kinase activity"/>
    <property type="evidence" value="ECO:0007669"/>
    <property type="project" value="RHEA"/>
</dbReference>
<dbReference type="STRING" id="908809.ABG79_01120"/>
<protein>
    <recommendedName>
        <fullName evidence="1">non-specific serine/threonine protein kinase</fullName>
        <ecNumber evidence="1">2.7.11.1</ecNumber>
    </recommendedName>
</protein>
<dbReference type="AlphaFoldDB" id="A0A0R3K215"/>
<keyword evidence="5 13" id="KW-0418">Kinase</keyword>
<comment type="caution">
    <text evidence="13">The sequence shown here is derived from an EMBL/GenBank/DDBJ whole genome shotgun (WGS) entry which is preliminary data.</text>
</comment>
<dbReference type="CDD" id="cd14014">
    <property type="entry name" value="STKc_PknB_like"/>
    <property type="match status" value="1"/>
</dbReference>
<feature type="domain" description="PASTA" evidence="12">
    <location>
        <begin position="408"/>
        <end position="475"/>
    </location>
</feature>
<dbReference type="SUPFAM" id="SSF56112">
    <property type="entry name" value="Protein kinase-like (PK-like)"/>
    <property type="match status" value="1"/>
</dbReference>
<organism evidence="13 14">
    <name type="scientific">Caloramator mitchellensis</name>
    <dbReference type="NCBI Taxonomy" id="908809"/>
    <lineage>
        <taxon>Bacteria</taxon>
        <taxon>Bacillati</taxon>
        <taxon>Bacillota</taxon>
        <taxon>Clostridia</taxon>
        <taxon>Eubacteriales</taxon>
        <taxon>Clostridiaceae</taxon>
        <taxon>Caloramator</taxon>
    </lineage>
</organism>
<feature type="transmembrane region" description="Helical" evidence="10">
    <location>
        <begin position="316"/>
        <end position="336"/>
    </location>
</feature>
<dbReference type="InterPro" id="IPR011009">
    <property type="entry name" value="Kinase-like_dom_sf"/>
</dbReference>
<dbReference type="InterPro" id="IPR008271">
    <property type="entry name" value="Ser/Thr_kinase_AS"/>
</dbReference>
<reference evidence="13 14" key="1">
    <citation type="submission" date="2015-09" db="EMBL/GenBank/DDBJ databases">
        <title>Draft genome sequence of a Caloramator mitchellensis, a moderate thermophile from the Great Artesian Basin of Australia.</title>
        <authorList>
            <person name="Patel B.K."/>
        </authorList>
    </citation>
    <scope>NUCLEOTIDE SEQUENCE [LARGE SCALE GENOMIC DNA]</scope>
    <source>
        <strain evidence="13 14">VF08</strain>
    </source>
</reference>
<proteinExistence type="predicted"/>
<evidence type="ECO:0000256" key="1">
    <source>
        <dbReference type="ARBA" id="ARBA00012513"/>
    </source>
</evidence>
<dbReference type="GO" id="GO:0005524">
    <property type="term" value="F:ATP binding"/>
    <property type="evidence" value="ECO:0007669"/>
    <property type="project" value="UniProtKB-UniRule"/>
</dbReference>
<feature type="domain" description="Protein kinase" evidence="11">
    <location>
        <begin position="13"/>
        <end position="274"/>
    </location>
</feature>
<keyword evidence="10" id="KW-1133">Transmembrane helix</keyword>
<gene>
    <name evidence="13" type="primary">prkC</name>
    <name evidence="13" type="ORF">ABG79_01120</name>
</gene>
<name>A0A0R3K215_CALMK</name>
<dbReference type="InterPro" id="IPR005543">
    <property type="entry name" value="PASTA_dom"/>
</dbReference>
<feature type="domain" description="PASTA" evidence="12">
    <location>
        <begin position="341"/>
        <end position="407"/>
    </location>
</feature>
<dbReference type="Proteomes" id="UP000052015">
    <property type="component" value="Unassembled WGS sequence"/>
</dbReference>
<keyword evidence="6 9" id="KW-0067">ATP-binding</keyword>
<dbReference type="FunFam" id="1.10.510.10:FF:000021">
    <property type="entry name" value="Serine/threonine protein kinase"/>
    <property type="match status" value="1"/>
</dbReference>
<dbReference type="Gene3D" id="1.10.510.10">
    <property type="entry name" value="Transferase(Phosphotransferase) domain 1"/>
    <property type="match status" value="1"/>
</dbReference>
<feature type="domain" description="PASTA" evidence="12">
    <location>
        <begin position="476"/>
        <end position="545"/>
    </location>
</feature>
<dbReference type="PANTHER" id="PTHR43289">
    <property type="entry name" value="MITOGEN-ACTIVATED PROTEIN KINASE KINASE KINASE 20-RELATED"/>
    <property type="match status" value="1"/>
</dbReference>